<dbReference type="EMBL" id="AP023420">
    <property type="protein sequence ID" value="BCK84507.1"/>
    <property type="molecule type" value="Genomic_DNA"/>
</dbReference>
<evidence type="ECO:0000259" key="1">
    <source>
        <dbReference type="Pfam" id="PF13007"/>
    </source>
</evidence>
<organism evidence="2 3">
    <name type="scientific">Pusillibacter faecalis</name>
    <dbReference type="NCBI Taxonomy" id="2714358"/>
    <lineage>
        <taxon>Bacteria</taxon>
        <taxon>Bacillati</taxon>
        <taxon>Bacillota</taxon>
        <taxon>Clostridia</taxon>
        <taxon>Eubacteriales</taxon>
        <taxon>Oscillospiraceae</taxon>
        <taxon>Pusillibacter</taxon>
    </lineage>
</organism>
<dbReference type="KEGG" id="pfaa:MM59RIKEN_18260"/>
<dbReference type="Pfam" id="PF13007">
    <property type="entry name" value="LZ_Tnp_IS66"/>
    <property type="match status" value="1"/>
</dbReference>
<proteinExistence type="predicted"/>
<keyword evidence="3" id="KW-1185">Reference proteome</keyword>
<evidence type="ECO:0000313" key="2">
    <source>
        <dbReference type="EMBL" id="BCK84507.1"/>
    </source>
</evidence>
<accession>A0A810QDZ4</accession>
<protein>
    <recommendedName>
        <fullName evidence="1">Transposase TnpC homeodomain domain-containing protein</fullName>
    </recommendedName>
</protein>
<gene>
    <name evidence="2" type="ORF">MM59RIKEN_18260</name>
</gene>
<name>A0A810QDZ4_9FIRM</name>
<evidence type="ECO:0000313" key="3">
    <source>
        <dbReference type="Proteomes" id="UP000679848"/>
    </source>
</evidence>
<feature type="domain" description="Transposase TnpC homeodomain" evidence="1">
    <location>
        <begin position="2"/>
        <end position="55"/>
    </location>
</feature>
<dbReference type="AlphaFoldDB" id="A0A810QDZ4"/>
<dbReference type="Proteomes" id="UP000679848">
    <property type="component" value="Chromosome"/>
</dbReference>
<dbReference type="InterPro" id="IPR024463">
    <property type="entry name" value="Transposase_TnpC_homeodom"/>
</dbReference>
<sequence>MRLVKKTLFGTSSEQATKELAEQLSLLFNEAEVWRPIEEEPIEDTAVSVHMHQKRSSDLDEILQECVAVETVKHSIPEEERVRAACGTMVEQIGKEFRCTLVLYPATATIREVVYYTYACQKCRIEMFETPPLKRKRSRQ</sequence>
<reference evidence="2" key="1">
    <citation type="submission" date="2020-09" db="EMBL/GenBank/DDBJ databases">
        <title>New species isolated from human feces.</title>
        <authorList>
            <person name="Kitahara M."/>
            <person name="Shigeno Y."/>
            <person name="Shime M."/>
            <person name="Matsumoto Y."/>
            <person name="Nakamura S."/>
            <person name="Motooka D."/>
            <person name="Fukuoka S."/>
            <person name="Nishikawa H."/>
            <person name="Benno Y."/>
        </authorList>
    </citation>
    <scope>NUCLEOTIDE SEQUENCE</scope>
    <source>
        <strain evidence="2">MM59</strain>
    </source>
</reference>